<reference evidence="2" key="1">
    <citation type="submission" date="2016-10" db="EMBL/GenBank/DDBJ databases">
        <authorList>
            <person name="Varghese N."/>
            <person name="Submissions S."/>
        </authorList>
    </citation>
    <scope>NUCLEOTIDE SEQUENCE [LARGE SCALE GENOMIC DNA]</scope>
    <source>
        <strain evidence="2">DSM 17101</strain>
    </source>
</reference>
<dbReference type="EMBL" id="FNJL01000035">
    <property type="protein sequence ID" value="SDP87803.1"/>
    <property type="molecule type" value="Genomic_DNA"/>
</dbReference>
<dbReference type="OrthoDB" id="9803312at2"/>
<dbReference type="Gene3D" id="3.30.1330.110">
    <property type="entry name" value="BB2672"/>
    <property type="match status" value="1"/>
</dbReference>
<keyword evidence="2" id="KW-1185">Reference proteome</keyword>
<dbReference type="InterPro" id="IPR035936">
    <property type="entry name" value="BB2672"/>
</dbReference>
<dbReference type="SUPFAM" id="SSF160519">
    <property type="entry name" value="BB2672-like"/>
    <property type="match status" value="1"/>
</dbReference>
<name>A0A1H0WB83_9BURK</name>
<gene>
    <name evidence="1" type="ORF">SAMN04489708_13535</name>
</gene>
<dbReference type="InterPro" id="IPR009569">
    <property type="entry name" value="AA_synth_put"/>
</dbReference>
<sequence length="197" mass="20509">MTSSPRDRIRKYYGTVETIFHDGGADASQPLQVGVCAAVVSNPFAGRPGADLVEFMDSLKPLGLDLGRRILSLLQVPASAIEAFGKGSMVGAAGEVEHAATWHAPGGAAVKEVLGARGFVSAGKTVGTVGTRLQIPLVHINSPWVRSHFNTTEIGIWDAPRPDELVFALAMATGGRTDARLGGVTVADVEAGRAPKV</sequence>
<dbReference type="AlphaFoldDB" id="A0A1H0WB83"/>
<organism evidence="1 2">
    <name type="scientific">Paracidovorax cattleyae</name>
    <dbReference type="NCBI Taxonomy" id="80868"/>
    <lineage>
        <taxon>Bacteria</taxon>
        <taxon>Pseudomonadati</taxon>
        <taxon>Pseudomonadota</taxon>
        <taxon>Betaproteobacteria</taxon>
        <taxon>Burkholderiales</taxon>
        <taxon>Comamonadaceae</taxon>
        <taxon>Paracidovorax</taxon>
    </lineage>
</organism>
<proteinExistence type="predicted"/>
<evidence type="ECO:0000313" key="1">
    <source>
        <dbReference type="EMBL" id="SDP87803.1"/>
    </source>
</evidence>
<dbReference type="RefSeq" id="WP_092838933.1">
    <property type="nucleotide sequence ID" value="NZ_FNJL01000035.1"/>
</dbReference>
<accession>A0A1H0WB83</accession>
<protein>
    <submittedName>
        <fullName evidence="1">Amino acid synthesis</fullName>
    </submittedName>
</protein>
<dbReference type="Pfam" id="PF06684">
    <property type="entry name" value="AA_synth"/>
    <property type="match status" value="1"/>
</dbReference>
<evidence type="ECO:0000313" key="2">
    <source>
        <dbReference type="Proteomes" id="UP000199317"/>
    </source>
</evidence>
<dbReference type="Proteomes" id="UP000199317">
    <property type="component" value="Unassembled WGS sequence"/>
</dbReference>